<dbReference type="Proteomes" id="UP001183246">
    <property type="component" value="Unassembled WGS sequence"/>
</dbReference>
<reference evidence="3" key="1">
    <citation type="submission" date="2023-07" db="EMBL/GenBank/DDBJ databases">
        <title>30 novel species of actinomycetes from the DSMZ collection.</title>
        <authorList>
            <person name="Nouioui I."/>
        </authorList>
    </citation>
    <scope>NUCLEOTIDE SEQUENCE [LARGE SCALE GENOMIC DNA]</scope>
    <source>
        <strain evidence="3">DSM 44938</strain>
    </source>
</reference>
<gene>
    <name evidence="2" type="ORF">RM590_11105</name>
</gene>
<name>A0ABU2MNG6_9ACTN</name>
<dbReference type="RefSeq" id="WP_311704572.1">
    <property type="nucleotide sequence ID" value="NZ_JAVREL010000005.1"/>
</dbReference>
<proteinExistence type="predicted"/>
<protein>
    <submittedName>
        <fullName evidence="2">DUF2264 domain-containing protein</fullName>
    </submittedName>
</protein>
<sequence length="192" mass="20524">MAATDAWYRGDGWYTDGGERNFDHYNGWAMHFYPLWYCRVSGADAEPGLADRYRERLRLFLADAAHLVAGNGSPLHQGRSLVHRFAAAAPLWTGALFDAMPLPPGLTSALVARPGTGTVTPHRAEGANAFGRHSATPVYEGTGPAHAVALFLGVIPDGTLPPAPDWEFTAEGVTVSWPDGTTDTVRLAGHSA</sequence>
<evidence type="ECO:0000313" key="2">
    <source>
        <dbReference type="EMBL" id="MDT0343157.1"/>
    </source>
</evidence>
<keyword evidence="3" id="KW-1185">Reference proteome</keyword>
<dbReference type="PANTHER" id="PTHR35339:SF4">
    <property type="entry name" value="LINALOOL DEHYDRATASE_ISOMERASE DOMAIN-CONTAINING PROTEIN"/>
    <property type="match status" value="1"/>
</dbReference>
<feature type="domain" description="DUF2264" evidence="1">
    <location>
        <begin position="2"/>
        <end position="111"/>
    </location>
</feature>
<dbReference type="InterPro" id="IPR049349">
    <property type="entry name" value="DUF2264_N"/>
</dbReference>
<dbReference type="InterPro" id="IPR016624">
    <property type="entry name" value="UCP014753"/>
</dbReference>
<organism evidence="2 3">
    <name type="scientific">Streptomyces litchfieldiae</name>
    <dbReference type="NCBI Taxonomy" id="3075543"/>
    <lineage>
        <taxon>Bacteria</taxon>
        <taxon>Bacillati</taxon>
        <taxon>Actinomycetota</taxon>
        <taxon>Actinomycetes</taxon>
        <taxon>Kitasatosporales</taxon>
        <taxon>Streptomycetaceae</taxon>
        <taxon>Streptomyces</taxon>
    </lineage>
</organism>
<dbReference type="PANTHER" id="PTHR35339">
    <property type="entry name" value="LINALOOL DEHYDRATASE_ISOMERASE DOMAIN-CONTAINING PROTEIN"/>
    <property type="match status" value="1"/>
</dbReference>
<dbReference type="EMBL" id="JAVREL010000005">
    <property type="protein sequence ID" value="MDT0343157.1"/>
    <property type="molecule type" value="Genomic_DNA"/>
</dbReference>
<accession>A0ABU2MNG6</accession>
<evidence type="ECO:0000259" key="1">
    <source>
        <dbReference type="Pfam" id="PF10022"/>
    </source>
</evidence>
<comment type="caution">
    <text evidence="2">The sequence shown here is derived from an EMBL/GenBank/DDBJ whole genome shotgun (WGS) entry which is preliminary data.</text>
</comment>
<dbReference type="Pfam" id="PF10022">
    <property type="entry name" value="DUF2264"/>
    <property type="match status" value="1"/>
</dbReference>
<evidence type="ECO:0000313" key="3">
    <source>
        <dbReference type="Proteomes" id="UP001183246"/>
    </source>
</evidence>